<organism evidence="2">
    <name type="scientific">Rhizophora mucronata</name>
    <name type="common">Asiatic mangrove</name>
    <dbReference type="NCBI Taxonomy" id="61149"/>
    <lineage>
        <taxon>Eukaryota</taxon>
        <taxon>Viridiplantae</taxon>
        <taxon>Streptophyta</taxon>
        <taxon>Embryophyta</taxon>
        <taxon>Tracheophyta</taxon>
        <taxon>Spermatophyta</taxon>
        <taxon>Magnoliopsida</taxon>
        <taxon>eudicotyledons</taxon>
        <taxon>Gunneridae</taxon>
        <taxon>Pentapetalae</taxon>
        <taxon>rosids</taxon>
        <taxon>fabids</taxon>
        <taxon>Malpighiales</taxon>
        <taxon>Rhizophoraceae</taxon>
        <taxon>Rhizophora</taxon>
    </lineage>
</organism>
<feature type="region of interest" description="Disordered" evidence="1">
    <location>
        <begin position="1"/>
        <end position="36"/>
    </location>
</feature>
<evidence type="ECO:0000256" key="1">
    <source>
        <dbReference type="SAM" id="MobiDB-lite"/>
    </source>
</evidence>
<evidence type="ECO:0000313" key="2">
    <source>
        <dbReference type="EMBL" id="MBX00265.1"/>
    </source>
</evidence>
<dbReference type="AlphaFoldDB" id="A0A2P2K3I7"/>
<name>A0A2P2K3I7_RHIMU</name>
<sequence length="36" mass="4181">MKLNNETNKHKHLKMGGNFKTLPRQIEQSVGNDLQM</sequence>
<proteinExistence type="predicted"/>
<dbReference type="EMBL" id="GGEC01019781">
    <property type="protein sequence ID" value="MBX00265.1"/>
    <property type="molecule type" value="Transcribed_RNA"/>
</dbReference>
<protein>
    <submittedName>
        <fullName evidence="2">Uncharacterized protein</fullName>
    </submittedName>
</protein>
<feature type="compositionally biased region" description="Polar residues" evidence="1">
    <location>
        <begin position="26"/>
        <end position="36"/>
    </location>
</feature>
<reference evidence="2" key="1">
    <citation type="submission" date="2018-02" db="EMBL/GenBank/DDBJ databases">
        <title>Rhizophora mucronata_Transcriptome.</title>
        <authorList>
            <person name="Meera S.P."/>
            <person name="Sreeshan A."/>
            <person name="Augustine A."/>
        </authorList>
    </citation>
    <scope>NUCLEOTIDE SEQUENCE</scope>
    <source>
        <tissue evidence="2">Leaf</tissue>
    </source>
</reference>
<accession>A0A2P2K3I7</accession>